<dbReference type="SUPFAM" id="SSF49265">
    <property type="entry name" value="Fibronectin type III"/>
    <property type="match status" value="1"/>
</dbReference>
<name>A0ABX7DS08_9FLAO</name>
<dbReference type="InterPro" id="IPR003961">
    <property type="entry name" value="FN3_dom"/>
</dbReference>
<proteinExistence type="predicted"/>
<dbReference type="PROSITE" id="PS51257">
    <property type="entry name" value="PROKAR_LIPOPROTEIN"/>
    <property type="match status" value="1"/>
</dbReference>
<dbReference type="RefSeq" id="WP_202336846.1">
    <property type="nucleotide sequence ID" value="NZ_CP068439.1"/>
</dbReference>
<protein>
    <submittedName>
        <fullName evidence="1">Fibronectin type III domain-containing protein</fullName>
    </submittedName>
</protein>
<dbReference type="Gene3D" id="3.80.10.10">
    <property type="entry name" value="Ribonuclease Inhibitor"/>
    <property type="match status" value="1"/>
</dbReference>
<dbReference type="Proteomes" id="UP000629420">
    <property type="component" value="Chromosome"/>
</dbReference>
<accession>A0ABX7DS08</accession>
<dbReference type="EMBL" id="CP068439">
    <property type="protein sequence ID" value="QQX76940.1"/>
    <property type="molecule type" value="Genomic_DNA"/>
</dbReference>
<dbReference type="InterPro" id="IPR032675">
    <property type="entry name" value="LRR_dom_sf"/>
</dbReference>
<evidence type="ECO:0000313" key="2">
    <source>
        <dbReference type="Proteomes" id="UP000629420"/>
    </source>
</evidence>
<evidence type="ECO:0000313" key="1">
    <source>
        <dbReference type="EMBL" id="QQX76940.1"/>
    </source>
</evidence>
<organism evidence="1 2">
    <name type="scientific">Aequorivita iocasae</name>
    <dbReference type="NCBI Taxonomy" id="2803865"/>
    <lineage>
        <taxon>Bacteria</taxon>
        <taxon>Pseudomonadati</taxon>
        <taxon>Bacteroidota</taxon>
        <taxon>Flavobacteriia</taxon>
        <taxon>Flavobacteriales</taxon>
        <taxon>Flavobacteriaceae</taxon>
        <taxon>Aequorivita</taxon>
    </lineage>
</organism>
<reference evidence="1 2" key="1">
    <citation type="submission" date="2021-01" db="EMBL/GenBank/DDBJ databases">
        <title>Aequorivita sp. strain KX20305, a bacterium isolated from the sediment collected at a cold seep field in South China Sea.</title>
        <authorList>
            <person name="Zhang H."/>
            <person name="Li C."/>
        </authorList>
    </citation>
    <scope>NUCLEOTIDE SEQUENCE [LARGE SCALE GENOMIC DNA]</scope>
    <source>
        <strain evidence="1 2">KX20305</strain>
    </source>
</reference>
<sequence length="395" mass="44550">MRFSFITLGFLFFISCGSDDSVSEPNLVFNVTVTEVEYSHAVLKWNHPNSETDWLYRVVVDNQILVDGLSGTGFTINNLEESTDFSGSVFAIGANDSDTFDEFSFTTRAFDYCLDQNIVRIDYQYQIDNFNCTEVDALIINQYPYDPITDLSGLSILEKANSISIGSVNVTSLHGLENVRARTENGVYFSIGGSPMIQDISAAENFIEEAHTFYFTDMPNFPDLSFLQFTDKLKNIYIRRNVSTLPDFGNHPMQNVELIGLPINDFSAFRNTPEIQKFKIVALNNITGFAGFDHIEKMYHLEILGCRNLTNLNDLETLTGSTGQGDWANKISFFARENDNLTNYCGLTNWMLNTEMKIGCFNPPGCTDMRPQFNTQENAYNPTETQIESPAECSL</sequence>
<gene>
    <name evidence="1" type="ORF">JK629_01310</name>
</gene>
<dbReference type="CDD" id="cd00063">
    <property type="entry name" value="FN3"/>
    <property type="match status" value="1"/>
</dbReference>
<dbReference type="InterPro" id="IPR036116">
    <property type="entry name" value="FN3_sf"/>
</dbReference>
<keyword evidence="2" id="KW-1185">Reference proteome</keyword>